<keyword evidence="2" id="KW-1185">Reference proteome</keyword>
<dbReference type="EMBL" id="CAEY01000867">
    <property type="status" value="NOT_ANNOTATED_CDS"/>
    <property type="molecule type" value="Genomic_DNA"/>
</dbReference>
<sequence>MAFSSDLANWLEVLRIELNERVILFILYNSPLEVIVAGPSKGGLHR</sequence>
<dbReference type="EnsemblMetazoa" id="tetur30g00960.1">
    <property type="protein sequence ID" value="tetur30g00960.1"/>
    <property type="gene ID" value="tetur30g00960"/>
</dbReference>
<dbReference type="Proteomes" id="UP000015104">
    <property type="component" value="Unassembled WGS sequence"/>
</dbReference>
<proteinExistence type="predicted"/>
<protein>
    <submittedName>
        <fullName evidence="1">Uncharacterized protein</fullName>
    </submittedName>
</protein>
<evidence type="ECO:0000313" key="1">
    <source>
        <dbReference type="EnsemblMetazoa" id="tetur30g00960.1"/>
    </source>
</evidence>
<name>T1L0J7_TETUR</name>
<dbReference type="HOGENOM" id="CLU_3191954_0_0_1"/>
<reference evidence="2" key="1">
    <citation type="submission" date="2011-08" db="EMBL/GenBank/DDBJ databases">
        <authorList>
            <person name="Rombauts S."/>
        </authorList>
    </citation>
    <scope>NUCLEOTIDE SEQUENCE</scope>
    <source>
        <strain evidence="2">London</strain>
    </source>
</reference>
<evidence type="ECO:0000313" key="2">
    <source>
        <dbReference type="Proteomes" id="UP000015104"/>
    </source>
</evidence>
<accession>T1L0J7</accession>
<organism evidence="1 2">
    <name type="scientific">Tetranychus urticae</name>
    <name type="common">Two-spotted spider mite</name>
    <dbReference type="NCBI Taxonomy" id="32264"/>
    <lineage>
        <taxon>Eukaryota</taxon>
        <taxon>Metazoa</taxon>
        <taxon>Ecdysozoa</taxon>
        <taxon>Arthropoda</taxon>
        <taxon>Chelicerata</taxon>
        <taxon>Arachnida</taxon>
        <taxon>Acari</taxon>
        <taxon>Acariformes</taxon>
        <taxon>Trombidiformes</taxon>
        <taxon>Prostigmata</taxon>
        <taxon>Eleutherengona</taxon>
        <taxon>Raphignathae</taxon>
        <taxon>Tetranychoidea</taxon>
        <taxon>Tetranychidae</taxon>
        <taxon>Tetranychus</taxon>
    </lineage>
</organism>
<dbReference type="AlphaFoldDB" id="T1L0J7"/>
<reference evidence="1" key="2">
    <citation type="submission" date="2015-06" db="UniProtKB">
        <authorList>
            <consortium name="EnsemblMetazoa"/>
        </authorList>
    </citation>
    <scope>IDENTIFICATION</scope>
</reference>